<evidence type="ECO:0000313" key="1">
    <source>
        <dbReference type="EMBL" id="VAX41033.1"/>
    </source>
</evidence>
<organism evidence="1">
    <name type="scientific">hydrothermal vent metagenome</name>
    <dbReference type="NCBI Taxonomy" id="652676"/>
    <lineage>
        <taxon>unclassified sequences</taxon>
        <taxon>metagenomes</taxon>
        <taxon>ecological metagenomes</taxon>
    </lineage>
</organism>
<sequence length="151" mass="16984">MLGGAYNTAEVRTVAVPTFGNETFRRGIEYQLTEAIQNEIQNRTPFRIAKEPNADTRLSGRIVQVGKRSLNQSRFRDVREVELTLAVEVTWEDIRTGKTLAQEQIPLNPASVKLLTNTGFAPEVGHSLATAKQRATQQMARQIVDMMETPW</sequence>
<dbReference type="AlphaFoldDB" id="A0A3B1DVR5"/>
<protein>
    <recommendedName>
        <fullName evidence="2">Lipoprotein</fullName>
    </recommendedName>
</protein>
<dbReference type="GO" id="GO:0019867">
    <property type="term" value="C:outer membrane"/>
    <property type="evidence" value="ECO:0007669"/>
    <property type="project" value="InterPro"/>
</dbReference>
<dbReference type="Pfam" id="PF04390">
    <property type="entry name" value="LptE"/>
    <property type="match status" value="1"/>
</dbReference>
<evidence type="ECO:0008006" key="2">
    <source>
        <dbReference type="Google" id="ProtNLM"/>
    </source>
</evidence>
<reference evidence="1" key="1">
    <citation type="submission" date="2018-06" db="EMBL/GenBank/DDBJ databases">
        <authorList>
            <person name="Zhirakovskaya E."/>
        </authorList>
    </citation>
    <scope>NUCLEOTIDE SEQUENCE</scope>
</reference>
<dbReference type="GO" id="GO:0043165">
    <property type="term" value="P:Gram-negative-bacterium-type cell outer membrane assembly"/>
    <property type="evidence" value="ECO:0007669"/>
    <property type="project" value="InterPro"/>
</dbReference>
<dbReference type="InterPro" id="IPR007485">
    <property type="entry name" value="LPS_assembly_LptE"/>
</dbReference>
<gene>
    <name evidence="1" type="ORF">MNBD_PLANCTO02-1615</name>
</gene>
<dbReference type="EMBL" id="UOGL01000505">
    <property type="protein sequence ID" value="VAX41033.1"/>
    <property type="molecule type" value="Genomic_DNA"/>
</dbReference>
<proteinExistence type="predicted"/>
<name>A0A3B1DVR5_9ZZZZ</name>
<accession>A0A3B1DVR5</accession>